<keyword evidence="1 4" id="KW-0349">Heme</keyword>
<sequence>MKPILRSPGLLRSLGARLGLGSGFGSGLGSRFGLDRASRFAILRGMRRHRMVRSLAAGSLTVGLTVSGAAVLLHLPGAPLIASAHAAAPSATPAPSTDTTASAADTRPDIVKRGEYLARAGDCIACHTAPRGKLFAGGLAMETPFGTLYSPNITPDPQYGIGTWSADAFFNMMRTGRKPDGTLIYPAMPIAQYTKVTREDSDAIFAFLQSVEPVREPNRKHTLRFPFNQRKLLYGWRSLYFREGEFKPDPSKSVEWNRGAYLVEGLGHCTMCHTRINMLGGSSQREQFAGGLIPVQNWYAPSLTSDKDGGLGDWSIQDIVDLLQAGISNRGAVYGPMAEVTYHSLQYLSDEDVRAMAVYLKSLPDNRGRKTGPSVTPDPQVLALGKQIYADKCAICHGANGEGQLPHYPPLAGNQSIEMDSAVNPIRIVLNGGFPPGTKRNPEPYGMPPFGQELNDAEAAAVVTFIRTAWGNHGLPVTAREVNELRKAPLH</sequence>
<dbReference type="PROSITE" id="PS51007">
    <property type="entry name" value="CYTC"/>
    <property type="match status" value="3"/>
</dbReference>
<dbReference type="GO" id="GO:0016614">
    <property type="term" value="F:oxidoreductase activity, acting on CH-OH group of donors"/>
    <property type="evidence" value="ECO:0007669"/>
    <property type="project" value="InterPro"/>
</dbReference>
<gene>
    <name evidence="8" type="ORF">SAMN06265784_10321</name>
</gene>
<feature type="binding site" description="axial binding residue" evidence="5">
    <location>
        <position position="273"/>
    </location>
    <ligand>
        <name>heme c</name>
        <dbReference type="ChEBI" id="CHEBI:61717"/>
        <label>2</label>
    </ligand>
    <ligandPart>
        <name>Fe</name>
        <dbReference type="ChEBI" id="CHEBI:18248"/>
    </ligandPart>
</feature>
<dbReference type="PIRSF" id="PIRSF000018">
    <property type="entry name" value="Mb_ADH_cyt_c"/>
    <property type="match status" value="1"/>
</dbReference>
<accession>A0A1X7JSU0</accession>
<evidence type="ECO:0000256" key="1">
    <source>
        <dbReference type="ARBA" id="ARBA00022617"/>
    </source>
</evidence>
<feature type="binding site" description="covalent" evidence="4">
    <location>
        <position position="269"/>
    </location>
    <ligand>
        <name>heme c</name>
        <dbReference type="ChEBI" id="CHEBI:61717"/>
        <label>2</label>
    </ligand>
</feature>
<evidence type="ECO:0000313" key="9">
    <source>
        <dbReference type="Proteomes" id="UP000193228"/>
    </source>
</evidence>
<organism evidence="8 9">
    <name type="scientific">Paraburkholderia susongensis</name>
    <dbReference type="NCBI Taxonomy" id="1515439"/>
    <lineage>
        <taxon>Bacteria</taxon>
        <taxon>Pseudomonadati</taxon>
        <taxon>Pseudomonadota</taxon>
        <taxon>Betaproteobacteria</taxon>
        <taxon>Burkholderiales</taxon>
        <taxon>Burkholderiaceae</taxon>
        <taxon>Paraburkholderia</taxon>
    </lineage>
</organism>
<dbReference type="SUPFAM" id="SSF46626">
    <property type="entry name" value="Cytochrome c"/>
    <property type="match status" value="3"/>
</dbReference>
<dbReference type="AlphaFoldDB" id="A0A1X7JSU0"/>
<feature type="transmembrane region" description="Helical" evidence="6">
    <location>
        <begin position="14"/>
        <end position="34"/>
    </location>
</feature>
<dbReference type="EMBL" id="FXAT01000003">
    <property type="protein sequence ID" value="SMG31466.1"/>
    <property type="molecule type" value="Genomic_DNA"/>
</dbReference>
<keyword evidence="3 5" id="KW-0408">Iron</keyword>
<comment type="cofactor">
    <cofactor evidence="4">
        <name>heme c</name>
        <dbReference type="ChEBI" id="CHEBI:61717"/>
    </cofactor>
    <text evidence="4">Binds 3 heme c groups covalently per subunit.</text>
</comment>
<dbReference type="PANTHER" id="PTHR35008">
    <property type="entry name" value="BLL4482 PROTEIN-RELATED"/>
    <property type="match status" value="1"/>
</dbReference>
<dbReference type="InterPro" id="IPR051459">
    <property type="entry name" value="Cytochrome_c-type_DH"/>
</dbReference>
<protein>
    <submittedName>
        <fullName evidence="8">Cytochrome c, mono-and diheme variants</fullName>
    </submittedName>
</protein>
<feature type="domain" description="Cytochrome c" evidence="7">
    <location>
        <begin position="109"/>
        <end position="212"/>
    </location>
</feature>
<keyword evidence="6" id="KW-0812">Transmembrane</keyword>
<name>A0A1X7JSU0_9BURK</name>
<feature type="binding site" description="covalent" evidence="4">
    <location>
        <position position="272"/>
    </location>
    <ligand>
        <name>heme c</name>
        <dbReference type="ChEBI" id="CHEBI:61717"/>
        <label>2</label>
    </ligand>
</feature>
<keyword evidence="2 5" id="KW-0479">Metal-binding</keyword>
<keyword evidence="6" id="KW-0472">Membrane</keyword>
<proteinExistence type="predicted"/>
<dbReference type="STRING" id="1515439.SAMN06265784_10321"/>
<dbReference type="GO" id="GO:0005506">
    <property type="term" value="F:iron ion binding"/>
    <property type="evidence" value="ECO:0007669"/>
    <property type="project" value="InterPro"/>
</dbReference>
<feature type="binding site" description="axial binding residue" evidence="5">
    <location>
        <position position="397"/>
    </location>
    <ligand>
        <name>heme c</name>
        <dbReference type="ChEBI" id="CHEBI:61717"/>
        <label>3</label>
    </ligand>
    <ligandPart>
        <name>Fe</name>
        <dbReference type="ChEBI" id="CHEBI:18248"/>
    </ligandPart>
</feature>
<feature type="binding site" description="covalent" evidence="4">
    <location>
        <position position="126"/>
    </location>
    <ligand>
        <name>heme c</name>
        <dbReference type="ChEBI" id="CHEBI:61717"/>
        <label>1</label>
    </ligand>
</feature>
<keyword evidence="9" id="KW-1185">Reference proteome</keyword>
<evidence type="ECO:0000256" key="6">
    <source>
        <dbReference type="SAM" id="Phobius"/>
    </source>
</evidence>
<dbReference type="Pfam" id="PF00034">
    <property type="entry name" value="Cytochrom_C"/>
    <property type="match status" value="1"/>
</dbReference>
<dbReference type="InterPro" id="IPR014353">
    <property type="entry name" value="Membr-bd_ADH_cyt_c"/>
</dbReference>
<evidence type="ECO:0000256" key="3">
    <source>
        <dbReference type="ARBA" id="ARBA00023004"/>
    </source>
</evidence>
<evidence type="ECO:0000256" key="2">
    <source>
        <dbReference type="ARBA" id="ARBA00022723"/>
    </source>
</evidence>
<feature type="binding site" description="covalent" evidence="4">
    <location>
        <position position="123"/>
    </location>
    <ligand>
        <name>heme c</name>
        <dbReference type="ChEBI" id="CHEBI:61717"/>
        <label>1</label>
    </ligand>
</feature>
<dbReference type="Gene3D" id="1.10.760.10">
    <property type="entry name" value="Cytochrome c-like domain"/>
    <property type="match status" value="3"/>
</dbReference>
<feature type="binding site" description="covalent" evidence="4">
    <location>
        <position position="393"/>
    </location>
    <ligand>
        <name>heme c</name>
        <dbReference type="ChEBI" id="CHEBI:61717"/>
        <label>3</label>
    </ligand>
</feature>
<feature type="domain" description="Cytochrome c" evidence="7">
    <location>
        <begin position="380"/>
        <end position="470"/>
    </location>
</feature>
<feature type="binding site" description="axial binding residue" evidence="5">
    <location>
        <position position="127"/>
    </location>
    <ligand>
        <name>heme c</name>
        <dbReference type="ChEBI" id="CHEBI:61717"/>
        <label>1</label>
    </ligand>
    <ligandPart>
        <name>Fe</name>
        <dbReference type="ChEBI" id="CHEBI:18248"/>
    </ligandPart>
</feature>
<dbReference type="Proteomes" id="UP000193228">
    <property type="component" value="Unassembled WGS sequence"/>
</dbReference>
<evidence type="ECO:0000256" key="5">
    <source>
        <dbReference type="PIRSR" id="PIRSR000018-51"/>
    </source>
</evidence>
<keyword evidence="6" id="KW-1133">Transmembrane helix</keyword>
<feature type="domain" description="Cytochrome c" evidence="7">
    <location>
        <begin position="254"/>
        <end position="364"/>
    </location>
</feature>
<dbReference type="InterPro" id="IPR009056">
    <property type="entry name" value="Cyt_c-like_dom"/>
</dbReference>
<dbReference type="InterPro" id="IPR036909">
    <property type="entry name" value="Cyt_c-like_dom_sf"/>
</dbReference>
<dbReference type="GO" id="GO:0009055">
    <property type="term" value="F:electron transfer activity"/>
    <property type="evidence" value="ECO:0007669"/>
    <property type="project" value="InterPro"/>
</dbReference>
<dbReference type="PANTHER" id="PTHR35008:SF4">
    <property type="entry name" value="BLL4482 PROTEIN"/>
    <property type="match status" value="1"/>
</dbReference>
<reference evidence="9" key="1">
    <citation type="submission" date="2017-04" db="EMBL/GenBank/DDBJ databases">
        <authorList>
            <person name="Varghese N."/>
            <person name="Submissions S."/>
        </authorList>
    </citation>
    <scope>NUCLEOTIDE SEQUENCE [LARGE SCALE GENOMIC DNA]</scope>
    <source>
        <strain evidence="9">LMG 29540</strain>
    </source>
</reference>
<feature type="transmembrane region" description="Helical" evidence="6">
    <location>
        <begin position="55"/>
        <end position="75"/>
    </location>
</feature>
<dbReference type="GO" id="GO:0020037">
    <property type="term" value="F:heme binding"/>
    <property type="evidence" value="ECO:0007669"/>
    <property type="project" value="InterPro"/>
</dbReference>
<evidence type="ECO:0000256" key="4">
    <source>
        <dbReference type="PIRSR" id="PIRSR000018-50"/>
    </source>
</evidence>
<evidence type="ECO:0000313" key="8">
    <source>
        <dbReference type="EMBL" id="SMG31466.1"/>
    </source>
</evidence>
<dbReference type="GO" id="GO:0016020">
    <property type="term" value="C:membrane"/>
    <property type="evidence" value="ECO:0007669"/>
    <property type="project" value="InterPro"/>
</dbReference>
<feature type="binding site" description="covalent" evidence="4">
    <location>
        <position position="396"/>
    </location>
    <ligand>
        <name>heme c</name>
        <dbReference type="ChEBI" id="CHEBI:61717"/>
        <label>3</label>
    </ligand>
</feature>
<evidence type="ECO:0000259" key="7">
    <source>
        <dbReference type="PROSITE" id="PS51007"/>
    </source>
</evidence>